<evidence type="ECO:0000256" key="1">
    <source>
        <dbReference type="ARBA" id="ARBA00004328"/>
    </source>
</evidence>
<dbReference type="RefSeq" id="WP_109693838.1">
    <property type="nucleotide sequence ID" value="NZ_QGDD01000004.1"/>
</dbReference>
<dbReference type="Proteomes" id="UP000245507">
    <property type="component" value="Unassembled WGS sequence"/>
</dbReference>
<organism evidence="2 3">
    <name type="scientific">Nocardioides silvaticus</name>
    <dbReference type="NCBI Taxonomy" id="2201891"/>
    <lineage>
        <taxon>Bacteria</taxon>
        <taxon>Bacillati</taxon>
        <taxon>Actinomycetota</taxon>
        <taxon>Actinomycetes</taxon>
        <taxon>Propionibacteriales</taxon>
        <taxon>Nocardioidaceae</taxon>
        <taxon>Nocardioides</taxon>
    </lineage>
</organism>
<reference evidence="2 3" key="1">
    <citation type="submission" date="2018-05" db="EMBL/GenBank/DDBJ databases">
        <title>Nocardioides silvaticus genome.</title>
        <authorList>
            <person name="Li C."/>
            <person name="Wang G."/>
        </authorList>
    </citation>
    <scope>NUCLEOTIDE SEQUENCE [LARGE SCALE GENOMIC DNA]</scope>
    <source>
        <strain evidence="2 3">CCTCC AB 2018079</strain>
    </source>
</reference>
<dbReference type="OrthoDB" id="8444243at2"/>
<dbReference type="AlphaFoldDB" id="A0A316TF05"/>
<dbReference type="SUPFAM" id="SSF56563">
    <property type="entry name" value="Major capsid protein gp5"/>
    <property type="match status" value="1"/>
</dbReference>
<protein>
    <submittedName>
        <fullName evidence="2">Phage major capsid protein</fullName>
    </submittedName>
</protein>
<dbReference type="Gene3D" id="3.30.2320.10">
    <property type="entry name" value="hypothetical protein PF0899 domain"/>
    <property type="match status" value="1"/>
</dbReference>
<evidence type="ECO:0000313" key="3">
    <source>
        <dbReference type="Proteomes" id="UP000245507"/>
    </source>
</evidence>
<keyword evidence="3" id="KW-1185">Reference proteome</keyword>
<dbReference type="InterPro" id="IPR024455">
    <property type="entry name" value="Phage_capsid"/>
</dbReference>
<dbReference type="EMBL" id="QGDD01000004">
    <property type="protein sequence ID" value="PWN03037.1"/>
    <property type="molecule type" value="Genomic_DNA"/>
</dbReference>
<dbReference type="Pfam" id="PF25209">
    <property type="entry name" value="Phage_capsid_4"/>
    <property type="match status" value="1"/>
</dbReference>
<comment type="subcellular location">
    <subcellularLocation>
        <location evidence="1">Virion</location>
    </subcellularLocation>
</comment>
<accession>A0A316TF05</accession>
<gene>
    <name evidence="2" type="ORF">DJ010_11760</name>
</gene>
<proteinExistence type="predicted"/>
<dbReference type="Gene3D" id="3.30.2400.10">
    <property type="entry name" value="Major capsid protein gp5"/>
    <property type="match status" value="1"/>
</dbReference>
<comment type="caution">
    <text evidence="2">The sequence shown here is derived from an EMBL/GenBank/DDBJ whole genome shotgun (WGS) entry which is preliminary data.</text>
</comment>
<sequence length="368" mass="38772">MPTLQQMRDERVTLLQDATKVVDGAKTARRELTPTEQQQVTDLLAKVDKIDSQIKGKALADSVMRLGSAEDDPDHPNHGGHLFAERDAKELVTAVKSRSSYRAEVNVKAALTNTVLPTSGQGVEAGLYPNAFPLSTLFRSQEAPGPSIRYYRLGDATAGVVAEGGTKPDSSVTIQPVDLVLTKIATTVRFSDEFAEDAGFLLDYLERELTAAVVTKENAEVLATFNATSGVLTGTGAAGTVIDLLADAIAGQEALNGSSPSAVVVNPTVLATIRKAKASTGGDYFVDPLSGTVTTLHGVRVVSTPATAAGTAWVVNGAGVVIYRKGGITAEIGTNADDWITNSRTMRVEERFATAVVRPSMLTKVTLT</sequence>
<name>A0A316TF05_9ACTN</name>
<dbReference type="NCBIfam" id="TIGR01554">
    <property type="entry name" value="major_cap_HK97"/>
    <property type="match status" value="1"/>
</dbReference>
<evidence type="ECO:0000313" key="2">
    <source>
        <dbReference type="EMBL" id="PWN03037.1"/>
    </source>
</evidence>